<feature type="domain" description="GRF-type" evidence="15">
    <location>
        <begin position="396"/>
        <end position="445"/>
    </location>
</feature>
<dbReference type="InterPro" id="IPR013766">
    <property type="entry name" value="Thioredoxin_domain"/>
</dbReference>
<feature type="compositionally biased region" description="Basic and acidic residues" evidence="13">
    <location>
        <begin position="1331"/>
        <end position="1345"/>
    </location>
</feature>
<evidence type="ECO:0000256" key="5">
    <source>
        <dbReference type="ARBA" id="ARBA00022801"/>
    </source>
</evidence>
<keyword evidence="8" id="KW-0460">Magnesium</keyword>
<dbReference type="GO" id="GO:0003676">
    <property type="term" value="F:nucleic acid binding"/>
    <property type="evidence" value="ECO:0007669"/>
    <property type="project" value="InterPro"/>
</dbReference>
<dbReference type="CDD" id="cd02981">
    <property type="entry name" value="PDI_b_family"/>
    <property type="match status" value="1"/>
</dbReference>
<feature type="region of interest" description="Disordered" evidence="13">
    <location>
        <begin position="253"/>
        <end position="277"/>
    </location>
</feature>
<evidence type="ECO:0000259" key="15">
    <source>
        <dbReference type="PROSITE" id="PS51999"/>
    </source>
</evidence>
<accession>A0A4Z2AYU4</accession>
<sequence length="1351" mass="151858">MSTKKLAKELGLLRKRSHSSSGLKKIMVSNQIFSHLIVIDFESTCWREKNNYSQEIIEFPAVLLNACTGEVESEFHTYVQPQEHPTLSEFCTELTGITQMQVEAGIPLQICMSRFSRWLQNLQMNMGLVFPNNPQMASAAAASRNLCTFLTWSDWDLGVCLQYECRRKQIHKPDVLNSWIDLRGTYRLFYDRKPKGLKGALQDLGIQFAGREHSGLDDARNTAQLAARMMRDGCVMKVTRSLTRAPSVVKHICGNTAGDDKEENPKPRKREEALNTDKLSFSRDLDLKTNCAHGLNSTCQTLVSPKTLLCGTSVMPGGSSVMTSSPNPLFATPKVTVSHFNQTPKSSFSIYADPVKPSRDSFCATKGVLTSVSANILCARSNCSLTGGQRVTSPLCSCGRRAKRQLVSNGGPNHGRGFFCCPVRRSGGVGRVQKGCEFFKWESAVMRSNSLPSAAAGSSASLCQVRFDLSQTALPSRLCLSYGRVGQEPGPINGTESRRLPVMLRRVRQSLRQLLILMARRPGLLCGTIVLGVLLVLAIKFTCSRAKNVVAPPRPPVRFFAHDAPVVDLYLGQIDQVERLRSMAEVSLIFFYAPWCAHSMAARQELQQVAKKLARQVQFVAVNCWWSQGKCRKQNHFFQYPSIHLFYRRFGPIEYRGPFVAPYMESFILRVITPLTYLPSTARLKEFLSNHEPRVVGFFQFNSSPQPPGYITYLLSALQALKRDFRGVALFGVVTNKQVAEVLSLRDDESVYLSRRLNSSLIFPRSERNFTSESICNWVFEHHEDVLRWLQPPGTKSRLLERELNKGPALLLFLEHNPLGSSSNPVLQQVGDIAVRYHSCENNSSNLDGSVTPSSSCCQSVLLAESARSVCEVCLSSSRPLPTSSSICPTLPFMAQGGDVVLSHLRRCCLQRESSPVLGCSDFRSSYSPFGQYSACCRRINPRHNESEAKEVPDVHRTARTPSTSTGDDITGLRCQTNRTLRFYVLDVALNWPLAVRLGATGRRNVSLSQQNSETEESPFAAIVDLKDEVHYVLHRSPASNLTESLEAFIRNFSAPYRLLQRHLVGEEVRRGGAGDSRPPEEPQRAPPLSRPLITELTTSSFLPHVMDVKKDVLLFYYTQWCGFCSALNHIVIQLARLLQGNSTITVARVNVARNDLPWEFMVDHVPSILLFPKYRKHFSVKYPDDLLITLPNLLRFILQHSGSVQYADKPMAASVEAWASGPDALFRAEFLTLHREVQALRHARERLSQQLAQLWRDNRRLKFDTRSLEAQNAKLKQERESLEEQHREKSRQLVEAVRRLQELSDTSESLLNENALLRVLLAALKDRSEAKEQVEEERKEKEQQISHMAS</sequence>
<dbReference type="CDD" id="cd03006">
    <property type="entry name" value="PDI_a_EFP1_N"/>
    <property type="match status" value="1"/>
</dbReference>
<dbReference type="CDD" id="cd02995">
    <property type="entry name" value="PDI_a_PDI_a'_C"/>
    <property type="match status" value="1"/>
</dbReference>
<comment type="cofactor">
    <cofactor evidence="1">
        <name>Mg(2+)</name>
        <dbReference type="ChEBI" id="CHEBI:18420"/>
    </cofactor>
</comment>
<evidence type="ECO:0000313" key="17">
    <source>
        <dbReference type="Proteomes" id="UP000516260"/>
    </source>
</evidence>
<dbReference type="Pfam" id="PF00085">
    <property type="entry name" value="Thioredoxin"/>
    <property type="match status" value="2"/>
</dbReference>
<dbReference type="PROSITE" id="PS51352">
    <property type="entry name" value="THIOREDOXIN_2"/>
    <property type="match status" value="2"/>
</dbReference>
<evidence type="ECO:0000256" key="4">
    <source>
        <dbReference type="ARBA" id="ARBA00022771"/>
    </source>
</evidence>
<feature type="compositionally biased region" description="Basic and acidic residues" evidence="13">
    <location>
        <begin position="263"/>
        <end position="277"/>
    </location>
</feature>
<evidence type="ECO:0000256" key="1">
    <source>
        <dbReference type="ARBA" id="ARBA00001946"/>
    </source>
</evidence>
<reference evidence="16 17" key="1">
    <citation type="submission" date="2019-04" db="EMBL/GenBank/DDBJ databases">
        <title>The sequence and de novo assembly of Takifugu bimaculatus genome using PacBio and Hi-C technologies.</title>
        <authorList>
            <person name="Xu P."/>
            <person name="Liu B."/>
            <person name="Zhou Z."/>
        </authorList>
    </citation>
    <scope>NUCLEOTIDE SEQUENCE [LARGE SCALE GENOMIC DNA]</scope>
    <source>
        <strain evidence="16">TB-2018</strain>
        <tissue evidence="16">Muscle</tissue>
    </source>
</reference>
<feature type="region of interest" description="Disordered" evidence="13">
    <location>
        <begin position="947"/>
        <end position="971"/>
    </location>
</feature>
<evidence type="ECO:0000313" key="16">
    <source>
        <dbReference type="EMBL" id="TNM85312.1"/>
    </source>
</evidence>
<dbReference type="SUPFAM" id="SSF52833">
    <property type="entry name" value="Thioredoxin-like"/>
    <property type="match status" value="2"/>
</dbReference>
<dbReference type="SUPFAM" id="SSF53098">
    <property type="entry name" value="Ribonuclease H-like"/>
    <property type="match status" value="1"/>
</dbReference>
<name>A0A4Z2AYU4_9TELE</name>
<dbReference type="PANTHER" id="PTHR46497">
    <property type="entry name" value="THIOREDOXIN DOMAIN-CONTAINING PROTEIN 11"/>
    <property type="match status" value="1"/>
</dbReference>
<dbReference type="InterPro" id="IPR013520">
    <property type="entry name" value="Ribonucl_H"/>
</dbReference>
<keyword evidence="2" id="KW-0540">Nuclease</keyword>
<comment type="similarity">
    <text evidence="9">Belongs to the ERI2 family.</text>
</comment>
<feature type="compositionally biased region" description="Polar residues" evidence="13">
    <location>
        <begin position="960"/>
        <end position="971"/>
    </location>
</feature>
<feature type="domain" description="Thioredoxin" evidence="14">
    <location>
        <begin position="1080"/>
        <end position="1203"/>
    </location>
</feature>
<dbReference type="InterPro" id="IPR012337">
    <property type="entry name" value="RNaseH-like_sf"/>
</dbReference>
<dbReference type="InterPro" id="IPR036397">
    <property type="entry name" value="RNaseH_sf"/>
</dbReference>
<evidence type="ECO:0000256" key="7">
    <source>
        <dbReference type="ARBA" id="ARBA00022839"/>
    </source>
</evidence>
<dbReference type="Proteomes" id="UP000516260">
    <property type="component" value="Chromosome 8"/>
</dbReference>
<evidence type="ECO:0000256" key="3">
    <source>
        <dbReference type="ARBA" id="ARBA00022723"/>
    </source>
</evidence>
<proteinExistence type="inferred from homology"/>
<dbReference type="InterPro" id="IPR047201">
    <property type="entry name" value="ERI-1_3'hExo-like"/>
</dbReference>
<organism evidence="16 17">
    <name type="scientific">Takifugu bimaculatus</name>
    <dbReference type="NCBI Taxonomy" id="433685"/>
    <lineage>
        <taxon>Eukaryota</taxon>
        <taxon>Metazoa</taxon>
        <taxon>Chordata</taxon>
        <taxon>Craniata</taxon>
        <taxon>Vertebrata</taxon>
        <taxon>Euteleostomi</taxon>
        <taxon>Actinopterygii</taxon>
        <taxon>Neopterygii</taxon>
        <taxon>Teleostei</taxon>
        <taxon>Neoteleostei</taxon>
        <taxon>Acanthomorphata</taxon>
        <taxon>Eupercaria</taxon>
        <taxon>Tetraodontiformes</taxon>
        <taxon>Tetradontoidea</taxon>
        <taxon>Tetraodontidae</taxon>
        <taxon>Takifugu</taxon>
    </lineage>
</organism>
<dbReference type="InterPro" id="IPR052792">
    <property type="entry name" value="Thioredoxin_dom-contain_11"/>
</dbReference>
<keyword evidence="6" id="KW-0862">Zinc</keyword>
<dbReference type="Gene3D" id="3.30.420.10">
    <property type="entry name" value="Ribonuclease H-like superfamily/Ribonuclease H"/>
    <property type="match status" value="1"/>
</dbReference>
<dbReference type="PANTHER" id="PTHR46497:SF1">
    <property type="entry name" value="THIOREDOXIN DOMAIN-CONTAINING PROTEIN 11"/>
    <property type="match status" value="1"/>
</dbReference>
<dbReference type="GO" id="GO:0008270">
    <property type="term" value="F:zinc ion binding"/>
    <property type="evidence" value="ECO:0007669"/>
    <property type="project" value="UniProtKB-KW"/>
</dbReference>
<evidence type="ECO:0000256" key="12">
    <source>
        <dbReference type="PROSITE-ProRule" id="PRU01343"/>
    </source>
</evidence>
<dbReference type="InterPro" id="IPR058777">
    <property type="entry name" value="TXNDC11_thioredoxin"/>
</dbReference>
<dbReference type="InterPro" id="IPR010666">
    <property type="entry name" value="Znf_GRF"/>
</dbReference>
<evidence type="ECO:0000256" key="2">
    <source>
        <dbReference type="ARBA" id="ARBA00022722"/>
    </source>
</evidence>
<evidence type="ECO:0000256" key="8">
    <source>
        <dbReference type="ARBA" id="ARBA00022842"/>
    </source>
</evidence>
<dbReference type="PROSITE" id="PS51999">
    <property type="entry name" value="ZF_GRF"/>
    <property type="match status" value="1"/>
</dbReference>
<dbReference type="SMART" id="SM00479">
    <property type="entry name" value="EXOIII"/>
    <property type="match status" value="1"/>
</dbReference>
<evidence type="ECO:0000256" key="6">
    <source>
        <dbReference type="ARBA" id="ARBA00022833"/>
    </source>
</evidence>
<keyword evidence="7" id="KW-0269">Exonuclease</keyword>
<evidence type="ECO:0000256" key="11">
    <source>
        <dbReference type="ARBA" id="ARBA00083876"/>
    </source>
</evidence>
<feature type="compositionally biased region" description="Basic and acidic residues" evidence="13">
    <location>
        <begin position="947"/>
        <end position="957"/>
    </location>
</feature>
<gene>
    <name evidence="16" type="ORF">fugu_007583</name>
</gene>
<dbReference type="InterPro" id="IPR036249">
    <property type="entry name" value="Thioredoxin-like_sf"/>
</dbReference>
<feature type="region of interest" description="Disordered" evidence="13">
    <location>
        <begin position="1070"/>
        <end position="1089"/>
    </location>
</feature>
<evidence type="ECO:0000256" key="13">
    <source>
        <dbReference type="SAM" id="MobiDB-lite"/>
    </source>
</evidence>
<feature type="domain" description="Thioredoxin" evidence="14">
    <location>
        <begin position="555"/>
        <end position="677"/>
    </location>
</feature>
<feature type="region of interest" description="Disordered" evidence="13">
    <location>
        <begin position="1331"/>
        <end position="1351"/>
    </location>
</feature>
<dbReference type="EMBL" id="SWLE01000021">
    <property type="protein sequence ID" value="TNM85312.1"/>
    <property type="molecule type" value="Genomic_DNA"/>
</dbReference>
<keyword evidence="17" id="KW-1185">Reference proteome</keyword>
<evidence type="ECO:0000256" key="10">
    <source>
        <dbReference type="ARBA" id="ARBA00068097"/>
    </source>
</evidence>
<feature type="compositionally biased region" description="Basic and acidic residues" evidence="13">
    <location>
        <begin position="1070"/>
        <end position="1084"/>
    </location>
</feature>
<evidence type="ECO:0000259" key="14">
    <source>
        <dbReference type="PROSITE" id="PS51352"/>
    </source>
</evidence>
<comment type="caution">
    <text evidence="16">The sequence shown here is derived from an EMBL/GenBank/DDBJ whole genome shotgun (WGS) entry which is preliminary data.</text>
</comment>
<dbReference type="Pfam" id="PF26234">
    <property type="entry name" value="TXNDC11_2nd"/>
    <property type="match status" value="1"/>
</dbReference>
<dbReference type="GO" id="GO:0000175">
    <property type="term" value="F:3'-5'-RNA exonuclease activity"/>
    <property type="evidence" value="ECO:0007669"/>
    <property type="project" value="InterPro"/>
</dbReference>
<keyword evidence="4 12" id="KW-0863">Zinc-finger</keyword>
<dbReference type="FunFam" id="3.30.420.10:FF:000062">
    <property type="entry name" value="ERI1 exoribonuclease 2 isoform X1"/>
    <property type="match status" value="1"/>
</dbReference>
<dbReference type="Pfam" id="PF06839">
    <property type="entry name" value="Zn_ribbon_GRF"/>
    <property type="match status" value="1"/>
</dbReference>
<protein>
    <recommendedName>
        <fullName evidence="10">ERI1 exoribonuclease 2</fullName>
    </recommendedName>
    <alternativeName>
        <fullName evidence="11">Exonuclease domain-containing protein 1</fullName>
    </alternativeName>
</protein>
<dbReference type="Gene3D" id="3.40.30.10">
    <property type="entry name" value="Glutaredoxin"/>
    <property type="match status" value="3"/>
</dbReference>
<dbReference type="CDD" id="cd06133">
    <property type="entry name" value="ERI-1_3'hExo_like"/>
    <property type="match status" value="1"/>
</dbReference>
<keyword evidence="5" id="KW-0378">Hydrolase</keyword>
<keyword evidence="3" id="KW-0479">Metal-binding</keyword>
<evidence type="ECO:0000256" key="9">
    <source>
        <dbReference type="ARBA" id="ARBA00038042"/>
    </source>
</evidence>
<dbReference type="Pfam" id="PF00929">
    <property type="entry name" value="RNase_T"/>
    <property type="match status" value="2"/>
</dbReference>